<gene>
    <name evidence="2" type="ORF">DSM112329_00548</name>
</gene>
<keyword evidence="1" id="KW-1133">Transmembrane helix</keyword>
<organism evidence="2">
    <name type="scientific">Paraconexibacter sp. AEG42_29</name>
    <dbReference type="NCBI Taxonomy" id="2997339"/>
    <lineage>
        <taxon>Bacteria</taxon>
        <taxon>Bacillati</taxon>
        <taxon>Actinomycetota</taxon>
        <taxon>Thermoleophilia</taxon>
        <taxon>Solirubrobacterales</taxon>
        <taxon>Paraconexibacteraceae</taxon>
        <taxon>Paraconexibacter</taxon>
    </lineage>
</organism>
<keyword evidence="1" id="KW-0812">Transmembrane</keyword>
<evidence type="ECO:0000313" key="2">
    <source>
        <dbReference type="EMBL" id="XAY03728.1"/>
    </source>
</evidence>
<protein>
    <recommendedName>
        <fullName evidence="3">Integral membrane protein</fullName>
    </recommendedName>
</protein>
<dbReference type="KEGG" id="parq:DSM112329_00548"/>
<dbReference type="AlphaFoldDB" id="A0AAU7APW3"/>
<reference evidence="2" key="1">
    <citation type="submission" date="2022-12" db="EMBL/GenBank/DDBJ databases">
        <title>Paraconexibacter alkalitolerans sp. nov. and Baekduia alba sp. nov., isolated from soil and emended description of the genera Paraconexibacter (Chun et al., 2020) and Baekduia (An et al., 2020).</title>
        <authorList>
            <person name="Vieira S."/>
            <person name="Huber K.J."/>
            <person name="Geppert A."/>
            <person name="Wolf J."/>
            <person name="Neumann-Schaal M."/>
            <person name="Muesken M."/>
            <person name="Overmann J."/>
        </authorList>
    </citation>
    <scope>NUCLEOTIDE SEQUENCE</scope>
    <source>
        <strain evidence="2">AEG42_29</strain>
    </source>
</reference>
<dbReference type="EMBL" id="CP114014">
    <property type="protein sequence ID" value="XAY03728.1"/>
    <property type="molecule type" value="Genomic_DNA"/>
</dbReference>
<dbReference type="RefSeq" id="WP_354700280.1">
    <property type="nucleotide sequence ID" value="NZ_CP114014.1"/>
</dbReference>
<proteinExistence type="predicted"/>
<evidence type="ECO:0008006" key="3">
    <source>
        <dbReference type="Google" id="ProtNLM"/>
    </source>
</evidence>
<accession>A0AAU7APW3</accession>
<keyword evidence="1" id="KW-0472">Membrane</keyword>
<evidence type="ECO:0000256" key="1">
    <source>
        <dbReference type="SAM" id="Phobius"/>
    </source>
</evidence>
<sequence length="76" mass="7637">MLSAFIALAAETAEHHEPDKTAFYVGGGLLAAWAVVLGGLGMVSPEFPKTDGAARGVVGIGVILTIVAMATVLLTA</sequence>
<feature type="transmembrane region" description="Helical" evidence="1">
    <location>
        <begin position="56"/>
        <end position="74"/>
    </location>
</feature>
<name>A0AAU7APW3_9ACTN</name>
<feature type="transmembrane region" description="Helical" evidence="1">
    <location>
        <begin position="23"/>
        <end position="44"/>
    </location>
</feature>